<keyword evidence="6 12" id="KW-0064">Aspartyl protease</keyword>
<dbReference type="Gene3D" id="2.40.70.10">
    <property type="entry name" value="Acid Proteases"/>
    <property type="match status" value="2"/>
</dbReference>
<dbReference type="SUPFAM" id="SSF50630">
    <property type="entry name" value="Acid proteases"/>
    <property type="match status" value="1"/>
</dbReference>
<feature type="active site" evidence="10">
    <location>
        <position position="294"/>
    </location>
</feature>
<dbReference type="PRINTS" id="PR00792">
    <property type="entry name" value="PEPSIN"/>
</dbReference>
<dbReference type="GO" id="GO:0005764">
    <property type="term" value="C:lysosome"/>
    <property type="evidence" value="ECO:0007669"/>
    <property type="project" value="TreeGrafter"/>
</dbReference>
<dbReference type="InterPro" id="IPR001969">
    <property type="entry name" value="Aspartic_peptidase_AS"/>
</dbReference>
<keyword evidence="8 11" id="KW-1015">Disulfide bond</keyword>
<dbReference type="PROSITE" id="PS00141">
    <property type="entry name" value="ASP_PROTEASE"/>
    <property type="match status" value="1"/>
</dbReference>
<dbReference type="FunFam" id="2.40.70.10:FF:000058">
    <property type="entry name" value="ASpartyl Protease"/>
    <property type="match status" value="1"/>
</dbReference>
<evidence type="ECO:0000313" key="15">
    <source>
        <dbReference type="WBParaSite" id="L893_g15511.t1"/>
    </source>
</evidence>
<dbReference type="Pfam" id="PF00026">
    <property type="entry name" value="Asp"/>
    <property type="match status" value="1"/>
</dbReference>
<dbReference type="InterPro" id="IPR001461">
    <property type="entry name" value="Aspartic_peptidase_A1"/>
</dbReference>
<comment type="subcellular location">
    <subcellularLocation>
        <location evidence="1">Secreted</location>
    </subcellularLocation>
</comment>
<evidence type="ECO:0000256" key="2">
    <source>
        <dbReference type="ARBA" id="ARBA00007447"/>
    </source>
</evidence>
<dbReference type="WBParaSite" id="L893_g15511.t1">
    <property type="protein sequence ID" value="L893_g15511.t1"/>
    <property type="gene ID" value="L893_g15511"/>
</dbReference>
<evidence type="ECO:0000259" key="13">
    <source>
        <dbReference type="PROSITE" id="PS51767"/>
    </source>
</evidence>
<proteinExistence type="inferred from homology"/>
<evidence type="ECO:0000256" key="8">
    <source>
        <dbReference type="ARBA" id="ARBA00023157"/>
    </source>
</evidence>
<evidence type="ECO:0000256" key="12">
    <source>
        <dbReference type="RuleBase" id="RU000454"/>
    </source>
</evidence>
<evidence type="ECO:0000256" key="4">
    <source>
        <dbReference type="ARBA" id="ARBA00022670"/>
    </source>
</evidence>
<evidence type="ECO:0000256" key="6">
    <source>
        <dbReference type="ARBA" id="ARBA00022750"/>
    </source>
</evidence>
<reference evidence="15" key="1">
    <citation type="submission" date="2016-11" db="UniProtKB">
        <authorList>
            <consortium name="WormBaseParasite"/>
        </authorList>
    </citation>
    <scope>IDENTIFICATION</scope>
</reference>
<evidence type="ECO:0000256" key="1">
    <source>
        <dbReference type="ARBA" id="ARBA00004613"/>
    </source>
</evidence>
<organism evidence="14 15">
    <name type="scientific">Steinernema glaseri</name>
    <dbReference type="NCBI Taxonomy" id="37863"/>
    <lineage>
        <taxon>Eukaryota</taxon>
        <taxon>Metazoa</taxon>
        <taxon>Ecdysozoa</taxon>
        <taxon>Nematoda</taxon>
        <taxon>Chromadorea</taxon>
        <taxon>Rhabditida</taxon>
        <taxon>Tylenchina</taxon>
        <taxon>Panagrolaimomorpha</taxon>
        <taxon>Strongyloidoidea</taxon>
        <taxon>Steinernematidae</taxon>
        <taxon>Steinernema</taxon>
    </lineage>
</organism>
<evidence type="ECO:0000256" key="10">
    <source>
        <dbReference type="PIRSR" id="PIRSR601461-1"/>
    </source>
</evidence>
<keyword evidence="3" id="KW-0964">Secreted</keyword>
<keyword evidence="5" id="KW-0732">Signal</keyword>
<evidence type="ECO:0000256" key="3">
    <source>
        <dbReference type="ARBA" id="ARBA00022525"/>
    </source>
</evidence>
<evidence type="ECO:0000256" key="7">
    <source>
        <dbReference type="ARBA" id="ARBA00022801"/>
    </source>
</evidence>
<evidence type="ECO:0000313" key="14">
    <source>
        <dbReference type="Proteomes" id="UP000095287"/>
    </source>
</evidence>
<keyword evidence="9" id="KW-0325">Glycoprotein</keyword>
<keyword evidence="7 12" id="KW-0378">Hydrolase</keyword>
<evidence type="ECO:0000256" key="11">
    <source>
        <dbReference type="PIRSR" id="PIRSR601461-2"/>
    </source>
</evidence>
<dbReference type="GO" id="GO:0005576">
    <property type="term" value="C:extracellular region"/>
    <property type="evidence" value="ECO:0007669"/>
    <property type="project" value="UniProtKB-SubCell"/>
</dbReference>
<dbReference type="InterPro" id="IPR021109">
    <property type="entry name" value="Peptidase_aspartic_dom_sf"/>
</dbReference>
<dbReference type="GO" id="GO:0004190">
    <property type="term" value="F:aspartic-type endopeptidase activity"/>
    <property type="evidence" value="ECO:0007669"/>
    <property type="project" value="UniProtKB-KW"/>
</dbReference>
<dbReference type="InterPro" id="IPR033121">
    <property type="entry name" value="PEPTIDASE_A1"/>
</dbReference>
<dbReference type="GO" id="GO:0006508">
    <property type="term" value="P:proteolysis"/>
    <property type="evidence" value="ECO:0007669"/>
    <property type="project" value="UniProtKB-KW"/>
</dbReference>
<dbReference type="PANTHER" id="PTHR47966:SF45">
    <property type="entry name" value="PEPTIDASE A1 DOMAIN-CONTAINING PROTEIN"/>
    <property type="match status" value="1"/>
</dbReference>
<feature type="disulfide bond" evidence="11">
    <location>
        <begin position="84"/>
        <end position="123"/>
    </location>
</feature>
<dbReference type="PROSITE" id="PS51767">
    <property type="entry name" value="PEPTIDASE_A1"/>
    <property type="match status" value="1"/>
</dbReference>
<comment type="similarity">
    <text evidence="2 12">Belongs to the peptidase A1 family.</text>
</comment>
<dbReference type="Proteomes" id="UP000095287">
    <property type="component" value="Unplaced"/>
</dbReference>
<dbReference type="AlphaFoldDB" id="A0A1I7YEB0"/>
<keyword evidence="14" id="KW-1185">Reference proteome</keyword>
<dbReference type="PANTHER" id="PTHR47966">
    <property type="entry name" value="BETA-SITE APP-CLEAVING ENZYME, ISOFORM A-RELATED"/>
    <property type="match status" value="1"/>
</dbReference>
<feature type="domain" description="Peptidase A1" evidence="13">
    <location>
        <begin position="53"/>
        <end position="401"/>
    </location>
</feature>
<evidence type="ECO:0000256" key="5">
    <source>
        <dbReference type="ARBA" id="ARBA00022729"/>
    </source>
</evidence>
<name>A0A1I7YEB0_9BILA</name>
<protein>
    <submittedName>
        <fullName evidence="15">Peptidase A1 domain-containing protein</fullName>
    </submittedName>
</protein>
<sequence length="405" mass="44171">MPLSRIENKRHKMIREGTWLAYTKYKEFLRAAYKSSIFSNVPQRVNDYEDMMYIGNITIGNPPQEFTVVLDTGSANLWIPDTSCGRDAGSSCAHYCSISALCQIICDSSCCSSYTRPVFANVCAKKNKFDHSKSSTYKANGEHWSIAYGTGSASGFLGEDTISFGSAGASQLVVPNTTFGQATYLANFFGSSPIDGILGLAFQSLAVDGIPPPLVNAINQNLLDKPLFTVWMEEKGEQENIFGGVYTYGAVDTDHCSSDVTYQPLSSATYYQFRMDAVSAGSYTNQGGWEVISDTGTSFVGGPEHSINKIAQAVGASYREELQGYSIDCNAKPDDIVLTIGGKKYPIRAKNYIVNVGEGICEIGFFGQESGGYGPSWILGDPFIREYCQVYDMGRERMGFAKALV</sequence>
<accession>A0A1I7YEB0</accession>
<feature type="active site" evidence="10">
    <location>
        <position position="71"/>
    </location>
</feature>
<evidence type="ECO:0000256" key="9">
    <source>
        <dbReference type="ARBA" id="ARBA00023180"/>
    </source>
</evidence>
<keyword evidence="4 12" id="KW-0645">Protease</keyword>